<evidence type="ECO:0000256" key="3">
    <source>
        <dbReference type="ARBA" id="ARBA00022553"/>
    </source>
</evidence>
<dbReference type="HOGENOM" id="CLU_024359_0_1_1"/>
<dbReference type="Gramene" id="ERN16820">
    <property type="protein sequence ID" value="ERN16820"/>
    <property type="gene ID" value="AMTR_s00057p00108840"/>
</dbReference>
<evidence type="ECO:0000256" key="7">
    <source>
        <dbReference type="ARBA" id="ARBA00023159"/>
    </source>
</evidence>
<evidence type="ECO:0000256" key="6">
    <source>
        <dbReference type="ARBA" id="ARBA00023125"/>
    </source>
</evidence>
<dbReference type="InterPro" id="IPR006447">
    <property type="entry name" value="Myb_dom_plants"/>
</dbReference>
<dbReference type="GO" id="GO:0000160">
    <property type="term" value="P:phosphorelay signal transduction system"/>
    <property type="evidence" value="ECO:0007669"/>
    <property type="project" value="UniProtKB-KW"/>
</dbReference>
<dbReference type="InterPro" id="IPR001005">
    <property type="entry name" value="SANT/Myb"/>
</dbReference>
<dbReference type="InterPro" id="IPR001789">
    <property type="entry name" value="Sig_transdc_resp-reg_receiver"/>
</dbReference>
<evidence type="ECO:0000256" key="9">
    <source>
        <dbReference type="ARBA" id="ARBA00023242"/>
    </source>
</evidence>
<keyword evidence="8" id="KW-0804">Transcription</keyword>
<dbReference type="PROSITE" id="PS50110">
    <property type="entry name" value="RESPONSE_REGULATORY"/>
    <property type="match status" value="1"/>
</dbReference>
<keyword evidence="5" id="KW-0805">Transcription regulation</keyword>
<dbReference type="SUPFAM" id="SSF46689">
    <property type="entry name" value="Homeodomain-like"/>
    <property type="match status" value="1"/>
</dbReference>
<dbReference type="EMBL" id="KI392405">
    <property type="protein sequence ID" value="ERN16820.1"/>
    <property type="molecule type" value="Genomic_DNA"/>
</dbReference>
<keyword evidence="9" id="KW-0539">Nucleus</keyword>
<dbReference type="GO" id="GO:0009736">
    <property type="term" value="P:cytokinin-activated signaling pathway"/>
    <property type="evidence" value="ECO:0007669"/>
    <property type="project" value="InterPro"/>
</dbReference>
<feature type="domain" description="Response regulatory" evidence="12">
    <location>
        <begin position="18"/>
        <end position="133"/>
    </location>
</feature>
<dbReference type="FunFam" id="1.10.10.60:FF:000007">
    <property type="entry name" value="Two-component response regulator"/>
    <property type="match status" value="1"/>
</dbReference>
<dbReference type="CDD" id="cd17584">
    <property type="entry name" value="REC_typeB_ARR-like"/>
    <property type="match status" value="1"/>
</dbReference>
<dbReference type="InterPro" id="IPR017930">
    <property type="entry name" value="Myb_dom"/>
</dbReference>
<name>U5D3J9_AMBTC</name>
<dbReference type="Proteomes" id="UP000017836">
    <property type="component" value="Unassembled WGS sequence"/>
</dbReference>
<evidence type="ECO:0000256" key="10">
    <source>
        <dbReference type="PROSITE-ProRule" id="PRU00169"/>
    </source>
</evidence>
<dbReference type="eggNOG" id="KOG1601">
    <property type="taxonomic scope" value="Eukaryota"/>
</dbReference>
<accession>U5D3J9</accession>
<evidence type="ECO:0000256" key="1">
    <source>
        <dbReference type="ARBA" id="ARBA00004123"/>
    </source>
</evidence>
<feature type="compositionally biased region" description="Acidic residues" evidence="11">
    <location>
        <begin position="183"/>
        <end position="192"/>
    </location>
</feature>
<comment type="similarity">
    <text evidence="2">Belongs to the ARR family. Type-B subfamily.</text>
</comment>
<dbReference type="InterPro" id="IPR045279">
    <property type="entry name" value="ARR-like"/>
</dbReference>
<feature type="compositionally biased region" description="Basic and acidic residues" evidence="11">
    <location>
        <begin position="149"/>
        <end position="158"/>
    </location>
</feature>
<reference evidence="15" key="1">
    <citation type="journal article" date="2013" name="Science">
        <title>The Amborella genome and the evolution of flowering plants.</title>
        <authorList>
            <consortium name="Amborella Genome Project"/>
        </authorList>
    </citation>
    <scope>NUCLEOTIDE SEQUENCE [LARGE SCALE GENOMIC DNA]</scope>
</reference>
<dbReference type="NCBIfam" id="TIGR01557">
    <property type="entry name" value="myb_SHAQKYF"/>
    <property type="match status" value="1"/>
</dbReference>
<feature type="region of interest" description="Disordered" evidence="11">
    <location>
        <begin position="399"/>
        <end position="418"/>
    </location>
</feature>
<proteinExistence type="inferred from homology"/>
<evidence type="ECO:0000256" key="8">
    <source>
        <dbReference type="ARBA" id="ARBA00023163"/>
    </source>
</evidence>
<protein>
    <recommendedName>
        <fullName evidence="16">Two-component response regulator</fullName>
    </recommendedName>
</protein>
<evidence type="ECO:0000256" key="4">
    <source>
        <dbReference type="ARBA" id="ARBA00023012"/>
    </source>
</evidence>
<organism evidence="14 15">
    <name type="scientific">Amborella trichopoda</name>
    <dbReference type="NCBI Taxonomy" id="13333"/>
    <lineage>
        <taxon>Eukaryota</taxon>
        <taxon>Viridiplantae</taxon>
        <taxon>Streptophyta</taxon>
        <taxon>Embryophyta</taxon>
        <taxon>Tracheophyta</taxon>
        <taxon>Spermatophyta</taxon>
        <taxon>Magnoliopsida</taxon>
        <taxon>Amborellales</taxon>
        <taxon>Amborellaceae</taxon>
        <taxon>Amborella</taxon>
    </lineage>
</organism>
<gene>
    <name evidence="14" type="ORF">AMTR_s00057p00108840</name>
</gene>
<dbReference type="InterPro" id="IPR011006">
    <property type="entry name" value="CheY-like_superfamily"/>
</dbReference>
<comment type="subcellular location">
    <subcellularLocation>
        <location evidence="1">Nucleus</location>
    </subcellularLocation>
</comment>
<evidence type="ECO:0000313" key="14">
    <source>
        <dbReference type="EMBL" id="ERN16820.1"/>
    </source>
</evidence>
<sequence>MSALKIEGVPPKFPIGLRVLVVDDDSTCLKILDKMLQKCAYEVWTCSRASDALNLLRERKGGFDIVLSDVYMPDMDGFKLLEHIGLEMDLPVIMMSADDNPTVVMNGVVHGACDYLIKPVRMEAIKNIWQHVIRKKRNGLKEQSGSVEEIDKNKKGSDDVDNASSVNDGNNWKNTKRKKDSKDEEDEGDERDDSSTLKKPRVVWTIELHQQFVTAVKQLGLEKAVPKKILEIMNVPGLTRENVASHLQKYRLYLRRISAGSQQGNINPSILASSDPSFAAMASLDRYEFQAMVTSGRIPQQNFMAMQAALGRSNSNTTVAMAHVDPRNLFKMEMQNPNSSNMLRYGQTQHLSNSQANMLQGFPSPLDSKNISHLHQPFQQFGNMDLQADNLSKLQSHLRPISSPQGDPSFNPSSRAMHSENFPLMRPMSQQPPQQLSLSLQQYQMQANSLHHQQSKGQFLTEMGHMSKLPSSSFGKQMVSNDLSGHILGRNGASAIASSQNDFLGGSNYGVFGQTPSLSYQANHQLDILNSLSLPITGGFDGLGSRGFAPNFNSFNDGSFVQNGGDHFGFGSHGLSVCDQKNGQLQDASSVGKGIFFVEGEEEHRRPGINNIQVHNNVLPGNQPKVKDESSDVDSVLLNEHFGQDYLLSGIFKQE</sequence>
<dbReference type="SMART" id="SM00448">
    <property type="entry name" value="REC"/>
    <property type="match status" value="1"/>
</dbReference>
<feature type="region of interest" description="Disordered" evidence="11">
    <location>
        <begin position="140"/>
        <end position="196"/>
    </location>
</feature>
<dbReference type="OMA" id="PTGMEPK"/>
<dbReference type="SUPFAM" id="SSF52172">
    <property type="entry name" value="CheY-like"/>
    <property type="match status" value="1"/>
</dbReference>
<dbReference type="PANTHER" id="PTHR43874:SF67">
    <property type="entry name" value="TWO-COMPONENT RESPONSE REGULATOR ARR2"/>
    <property type="match status" value="1"/>
</dbReference>
<dbReference type="GO" id="GO:0003677">
    <property type="term" value="F:DNA binding"/>
    <property type="evidence" value="ECO:0007669"/>
    <property type="project" value="UniProtKB-KW"/>
</dbReference>
<keyword evidence="15" id="KW-1185">Reference proteome</keyword>
<evidence type="ECO:0000256" key="2">
    <source>
        <dbReference type="ARBA" id="ARBA00006015"/>
    </source>
</evidence>
<evidence type="ECO:0000256" key="11">
    <source>
        <dbReference type="SAM" id="MobiDB-lite"/>
    </source>
</evidence>
<keyword evidence="3 10" id="KW-0597">Phosphoprotein</keyword>
<feature type="compositionally biased region" description="Low complexity" evidence="11">
    <location>
        <begin position="162"/>
        <end position="171"/>
    </location>
</feature>
<evidence type="ECO:0000313" key="15">
    <source>
        <dbReference type="Proteomes" id="UP000017836"/>
    </source>
</evidence>
<feature type="compositionally biased region" description="Polar residues" evidence="11">
    <location>
        <begin position="402"/>
        <end position="416"/>
    </location>
</feature>
<keyword evidence="6" id="KW-0238">DNA-binding</keyword>
<dbReference type="PANTHER" id="PTHR43874">
    <property type="entry name" value="TWO-COMPONENT RESPONSE REGULATOR"/>
    <property type="match status" value="1"/>
</dbReference>
<keyword evidence="7" id="KW-0010">Activator</keyword>
<dbReference type="Gene3D" id="1.10.10.60">
    <property type="entry name" value="Homeodomain-like"/>
    <property type="match status" value="1"/>
</dbReference>
<evidence type="ECO:0000256" key="5">
    <source>
        <dbReference type="ARBA" id="ARBA00023015"/>
    </source>
</evidence>
<keyword evidence="4" id="KW-0902">Two-component regulatory system</keyword>
<dbReference type="Gene3D" id="3.40.50.2300">
    <property type="match status" value="1"/>
</dbReference>
<dbReference type="Pfam" id="PF00072">
    <property type="entry name" value="Response_reg"/>
    <property type="match status" value="1"/>
</dbReference>
<feature type="modified residue" description="4-aspartylphosphate" evidence="10">
    <location>
        <position position="69"/>
    </location>
</feature>
<dbReference type="PROSITE" id="PS51294">
    <property type="entry name" value="HTH_MYB"/>
    <property type="match status" value="1"/>
</dbReference>
<evidence type="ECO:0000259" key="12">
    <source>
        <dbReference type="PROSITE" id="PS50110"/>
    </source>
</evidence>
<dbReference type="InterPro" id="IPR009057">
    <property type="entry name" value="Homeodomain-like_sf"/>
</dbReference>
<dbReference type="GO" id="GO:0005634">
    <property type="term" value="C:nucleus"/>
    <property type="evidence" value="ECO:0007669"/>
    <property type="project" value="UniProtKB-SubCell"/>
</dbReference>
<dbReference type="FunFam" id="3.40.50.2300:FF:000408">
    <property type="entry name" value="Two-component response regulator"/>
    <property type="match status" value="1"/>
</dbReference>
<dbReference type="Pfam" id="PF00249">
    <property type="entry name" value="Myb_DNA-binding"/>
    <property type="match status" value="1"/>
</dbReference>
<evidence type="ECO:0008006" key="16">
    <source>
        <dbReference type="Google" id="ProtNLM"/>
    </source>
</evidence>
<dbReference type="AlphaFoldDB" id="U5D3J9"/>
<feature type="domain" description="HTH myb-type" evidence="13">
    <location>
        <begin position="198"/>
        <end position="255"/>
    </location>
</feature>
<evidence type="ECO:0000259" key="13">
    <source>
        <dbReference type="PROSITE" id="PS51294"/>
    </source>
</evidence>